<evidence type="ECO:0000313" key="3">
    <source>
        <dbReference type="EMBL" id="KAK0611746.1"/>
    </source>
</evidence>
<keyword evidence="2" id="KW-0812">Transmembrane</keyword>
<dbReference type="Pfam" id="PF11911">
    <property type="entry name" value="DUF3429"/>
    <property type="match status" value="1"/>
</dbReference>
<evidence type="ECO:0000256" key="1">
    <source>
        <dbReference type="SAM" id="MobiDB-lite"/>
    </source>
</evidence>
<proteinExistence type="predicted"/>
<organism evidence="3 4">
    <name type="scientific">Immersiella caudata</name>
    <dbReference type="NCBI Taxonomy" id="314043"/>
    <lineage>
        <taxon>Eukaryota</taxon>
        <taxon>Fungi</taxon>
        <taxon>Dikarya</taxon>
        <taxon>Ascomycota</taxon>
        <taxon>Pezizomycotina</taxon>
        <taxon>Sordariomycetes</taxon>
        <taxon>Sordariomycetidae</taxon>
        <taxon>Sordariales</taxon>
        <taxon>Lasiosphaeriaceae</taxon>
        <taxon>Immersiella</taxon>
    </lineage>
</organism>
<feature type="transmembrane region" description="Helical" evidence="2">
    <location>
        <begin position="227"/>
        <end position="251"/>
    </location>
</feature>
<protein>
    <recommendedName>
        <fullName evidence="5">Mitochondrial inner membrane protein 1</fullName>
    </recommendedName>
</protein>
<dbReference type="Proteomes" id="UP001175000">
    <property type="component" value="Unassembled WGS sequence"/>
</dbReference>
<evidence type="ECO:0008006" key="5">
    <source>
        <dbReference type="Google" id="ProtNLM"/>
    </source>
</evidence>
<evidence type="ECO:0000256" key="2">
    <source>
        <dbReference type="SAM" id="Phobius"/>
    </source>
</evidence>
<feature type="transmembrane region" description="Helical" evidence="2">
    <location>
        <begin position="196"/>
        <end position="215"/>
    </location>
</feature>
<dbReference type="InterPro" id="IPR021836">
    <property type="entry name" value="DUF3429"/>
</dbReference>
<dbReference type="AlphaFoldDB" id="A0AA39T1U4"/>
<keyword evidence="2" id="KW-0472">Membrane</keyword>
<feature type="region of interest" description="Disordered" evidence="1">
    <location>
        <begin position="338"/>
        <end position="452"/>
    </location>
</feature>
<feature type="region of interest" description="Disordered" evidence="1">
    <location>
        <begin position="55"/>
        <end position="112"/>
    </location>
</feature>
<accession>A0AA39T1U4</accession>
<dbReference type="PANTHER" id="PTHR15887:SF1">
    <property type="entry name" value="TRANSMEMBRANE PROTEIN 69"/>
    <property type="match status" value="1"/>
</dbReference>
<feature type="transmembrane region" description="Helical" evidence="2">
    <location>
        <begin position="139"/>
        <end position="161"/>
    </location>
</feature>
<dbReference type="EMBL" id="JAULSU010000007">
    <property type="protein sequence ID" value="KAK0611746.1"/>
    <property type="molecule type" value="Genomic_DNA"/>
</dbReference>
<dbReference type="PANTHER" id="PTHR15887">
    <property type="entry name" value="TRANSMEMBRANE PROTEIN 69"/>
    <property type="match status" value="1"/>
</dbReference>
<sequence>MLRTTRPLLSVNKLGLAGRAPLRQAKLPLSASSSLHLHPTPAKVPARRPIPLVLQTSFSSKTPLQPTPGELKEREKKVAQQPLEARPDEVSTASSVRPLLENGQAPSKSTDEDFLKGLKSDVHTFQEAFALKTVPKEPYTLGLAGTLPYMGTSIATLYLSWNLNTTWPTSSNILNSILVSHETAAHWLHLLEPIQVGYGAVIISFLGAIHWGLEFAEKSASHNRTRFRYAVGVLAPAVAWPTVFMPVHWALTTQFLSFTFLYLADARATTRGWAPQWYGTYRWVLTAVVGAAIFISLVGRAKVGENRARLRKSDMEQLLQQADPDDGKRHDWAKEEEQERMRLKKEKEEEEKRKKEEEKKKEEEEEKMKAVKGKDGKNKKDGKESKDGKEGKESKDSKEGKESKDSKEEGKTKKPEPEGDQAKRKDDNANKNVGQDKESGEGKRESEKGKKE</sequence>
<keyword evidence="2" id="KW-1133">Transmembrane helix</keyword>
<comment type="caution">
    <text evidence="3">The sequence shown here is derived from an EMBL/GenBank/DDBJ whole genome shotgun (WGS) entry which is preliminary data.</text>
</comment>
<gene>
    <name evidence="3" type="ORF">B0T14DRAFT_571611</name>
</gene>
<feature type="transmembrane region" description="Helical" evidence="2">
    <location>
        <begin position="283"/>
        <end position="303"/>
    </location>
</feature>
<reference evidence="3" key="1">
    <citation type="submission" date="2023-06" db="EMBL/GenBank/DDBJ databases">
        <title>Genome-scale phylogeny and comparative genomics of the fungal order Sordariales.</title>
        <authorList>
            <consortium name="Lawrence Berkeley National Laboratory"/>
            <person name="Hensen N."/>
            <person name="Bonometti L."/>
            <person name="Westerberg I."/>
            <person name="Brannstrom I.O."/>
            <person name="Guillou S."/>
            <person name="Cros-Aarteil S."/>
            <person name="Calhoun S."/>
            <person name="Haridas S."/>
            <person name="Kuo A."/>
            <person name="Mondo S."/>
            <person name="Pangilinan J."/>
            <person name="Riley R."/>
            <person name="Labutti K."/>
            <person name="Andreopoulos B."/>
            <person name="Lipzen A."/>
            <person name="Chen C."/>
            <person name="Yanf M."/>
            <person name="Daum C."/>
            <person name="Ng V."/>
            <person name="Clum A."/>
            <person name="Steindorff A."/>
            <person name="Ohm R."/>
            <person name="Martin F."/>
            <person name="Silar P."/>
            <person name="Natvig D."/>
            <person name="Lalanne C."/>
            <person name="Gautier V."/>
            <person name="Ament-Velasquez S.L."/>
            <person name="Kruys A."/>
            <person name="Hutchinson M.I."/>
            <person name="Powell A.J."/>
            <person name="Barry K."/>
            <person name="Miller A.N."/>
            <person name="Grigoriev I.V."/>
            <person name="Debuchy R."/>
            <person name="Gladieux P."/>
            <person name="Thoren M.H."/>
            <person name="Johannesson H."/>
        </authorList>
    </citation>
    <scope>NUCLEOTIDE SEQUENCE</scope>
    <source>
        <strain evidence="3">CBS 606.72</strain>
    </source>
</reference>
<name>A0AA39T1U4_9PEZI</name>
<feature type="compositionally biased region" description="Polar residues" evidence="1">
    <location>
        <begin position="55"/>
        <end position="64"/>
    </location>
</feature>
<evidence type="ECO:0000313" key="4">
    <source>
        <dbReference type="Proteomes" id="UP001175000"/>
    </source>
</evidence>
<keyword evidence="4" id="KW-1185">Reference proteome</keyword>